<accession>A0AAE1BF21</accession>
<sequence length="90" mass="9840">MTSNSIHGHESEGAFFHHPDLPYFDYHESGNVTARLGTTAVLNCRVKSIGNKTSKLTPTPHNKYMNIISPSANSNAGIDTLKFLGMAELH</sequence>
<keyword evidence="2" id="KW-1185">Reference proteome</keyword>
<evidence type="ECO:0000313" key="2">
    <source>
        <dbReference type="Proteomes" id="UP001286313"/>
    </source>
</evidence>
<evidence type="ECO:0000313" key="1">
    <source>
        <dbReference type="EMBL" id="KAK3849517.1"/>
    </source>
</evidence>
<dbReference type="Gene3D" id="2.60.40.10">
    <property type="entry name" value="Immunoglobulins"/>
    <property type="match status" value="1"/>
</dbReference>
<dbReference type="EMBL" id="JAWQEG010008871">
    <property type="protein sequence ID" value="KAK3849517.1"/>
    <property type="molecule type" value="Genomic_DNA"/>
</dbReference>
<comment type="caution">
    <text evidence="1">The sequence shown here is derived from an EMBL/GenBank/DDBJ whole genome shotgun (WGS) entry which is preliminary data.</text>
</comment>
<name>A0AAE1BF21_PETCI</name>
<dbReference type="Proteomes" id="UP001286313">
    <property type="component" value="Unassembled WGS sequence"/>
</dbReference>
<protein>
    <submittedName>
        <fullName evidence="1">Uncharacterized protein</fullName>
    </submittedName>
</protein>
<gene>
    <name evidence="1" type="ORF">Pcinc_043733</name>
</gene>
<organism evidence="1 2">
    <name type="scientific">Petrolisthes cinctipes</name>
    <name type="common">Flat porcelain crab</name>
    <dbReference type="NCBI Taxonomy" id="88211"/>
    <lineage>
        <taxon>Eukaryota</taxon>
        <taxon>Metazoa</taxon>
        <taxon>Ecdysozoa</taxon>
        <taxon>Arthropoda</taxon>
        <taxon>Crustacea</taxon>
        <taxon>Multicrustacea</taxon>
        <taxon>Malacostraca</taxon>
        <taxon>Eumalacostraca</taxon>
        <taxon>Eucarida</taxon>
        <taxon>Decapoda</taxon>
        <taxon>Pleocyemata</taxon>
        <taxon>Anomura</taxon>
        <taxon>Galatheoidea</taxon>
        <taxon>Porcellanidae</taxon>
        <taxon>Petrolisthes</taxon>
    </lineage>
</organism>
<dbReference type="InterPro" id="IPR013783">
    <property type="entry name" value="Ig-like_fold"/>
</dbReference>
<proteinExistence type="predicted"/>
<dbReference type="AlphaFoldDB" id="A0AAE1BF21"/>
<reference evidence="1" key="1">
    <citation type="submission" date="2023-10" db="EMBL/GenBank/DDBJ databases">
        <title>Genome assemblies of two species of porcelain crab, Petrolisthes cinctipes and Petrolisthes manimaculis (Anomura: Porcellanidae).</title>
        <authorList>
            <person name="Angst P."/>
        </authorList>
    </citation>
    <scope>NUCLEOTIDE SEQUENCE</scope>
    <source>
        <strain evidence="1">PB745_01</strain>
        <tissue evidence="1">Gill</tissue>
    </source>
</reference>